<comment type="caution">
    <text evidence="20">The sequence shown here is derived from an EMBL/GenBank/DDBJ whole genome shotgun (WGS) entry which is preliminary data.</text>
</comment>
<evidence type="ECO:0000256" key="13">
    <source>
        <dbReference type="ARBA" id="ARBA00023136"/>
    </source>
</evidence>
<keyword evidence="13 19" id="KW-0472">Membrane</keyword>
<evidence type="ECO:0000256" key="15">
    <source>
        <dbReference type="ARBA" id="ARBA00032605"/>
    </source>
</evidence>
<evidence type="ECO:0000256" key="18">
    <source>
        <dbReference type="ARBA" id="ARBA00049504"/>
    </source>
</evidence>
<feature type="transmembrane region" description="Helical" evidence="19">
    <location>
        <begin position="233"/>
        <end position="252"/>
    </location>
</feature>
<evidence type="ECO:0000256" key="2">
    <source>
        <dbReference type="ARBA" id="ARBA00004651"/>
    </source>
</evidence>
<evidence type="ECO:0000256" key="1">
    <source>
        <dbReference type="ARBA" id="ARBA00001946"/>
    </source>
</evidence>
<dbReference type="HAMAP" id="MF_00719">
    <property type="entry name" value="CobS"/>
    <property type="match status" value="1"/>
</dbReference>
<keyword evidence="8 19" id="KW-0169">Cobalamin biosynthesis</keyword>
<evidence type="ECO:0000313" key="21">
    <source>
        <dbReference type="Proteomes" id="UP001239909"/>
    </source>
</evidence>
<evidence type="ECO:0000256" key="4">
    <source>
        <dbReference type="ARBA" id="ARBA00010561"/>
    </source>
</evidence>
<evidence type="ECO:0000256" key="7">
    <source>
        <dbReference type="ARBA" id="ARBA00022475"/>
    </source>
</evidence>
<keyword evidence="21" id="KW-1185">Reference proteome</keyword>
<keyword evidence="12 19" id="KW-1133">Transmembrane helix</keyword>
<proteinExistence type="inferred from homology"/>
<evidence type="ECO:0000256" key="14">
    <source>
        <dbReference type="ARBA" id="ARBA00025228"/>
    </source>
</evidence>
<evidence type="ECO:0000256" key="16">
    <source>
        <dbReference type="ARBA" id="ARBA00032853"/>
    </source>
</evidence>
<comment type="function">
    <text evidence="14 19">Joins adenosylcobinamide-GDP and alpha-ribazole to generate adenosylcobalamin (Ado-cobalamin). Also synthesizes adenosylcobalamin 5'-phosphate from adenosylcobinamide-GDP and alpha-ribazole 5'-phosphate.</text>
</comment>
<keyword evidence="7 19" id="KW-1003">Cell membrane</keyword>
<keyword evidence="9 19" id="KW-0808">Transferase</keyword>
<evidence type="ECO:0000256" key="11">
    <source>
        <dbReference type="ARBA" id="ARBA00022842"/>
    </source>
</evidence>
<dbReference type="PANTHER" id="PTHR34148:SF1">
    <property type="entry name" value="ADENOSYLCOBINAMIDE-GDP RIBAZOLETRANSFERASE"/>
    <property type="match status" value="1"/>
</dbReference>
<reference evidence="20 21" key="1">
    <citation type="submission" date="2023-04" db="EMBL/GenBank/DDBJ databases">
        <title>Marinoamorphus aggregata gen. nov., sp. Nov., isolate from tissue of brittle star Ophioplocus japonicus.</title>
        <authorList>
            <person name="Kawano K."/>
            <person name="Sawayama S."/>
            <person name="Nakagawa S."/>
        </authorList>
    </citation>
    <scope>NUCLEOTIDE SEQUENCE [LARGE SCALE GENOMIC DNA]</scope>
    <source>
        <strain evidence="20 21">NKW23</strain>
    </source>
</reference>
<sequence>MTPPPALAAEARLVLSALQFLTRLPVPDPGWEAGRMRRASRYFGLVGLLVGTLAGLVWLAASALLPGPVAAGLALAAGLAVTGALHEDGLADCADALGARGDRARALEIMRDSRLGSYGAAALVLLLGLRWAALSGMSAGEGALALMLAATAGRALIVPATALAPYARETGLGAAMGPGAGPTEIGGALAAALLAGALAGAAGGLALAAAALVAFAVLLGLKRWLGGYTGDGLGAIAALSETAVLVALAGAWGQG</sequence>
<evidence type="ECO:0000256" key="10">
    <source>
        <dbReference type="ARBA" id="ARBA00022692"/>
    </source>
</evidence>
<evidence type="ECO:0000256" key="17">
    <source>
        <dbReference type="ARBA" id="ARBA00048623"/>
    </source>
</evidence>
<comment type="pathway">
    <text evidence="3 19">Cofactor biosynthesis; adenosylcobalamin biosynthesis; adenosylcobalamin from cob(II)yrinate a,c-diamide: step 7/7.</text>
</comment>
<evidence type="ECO:0000256" key="6">
    <source>
        <dbReference type="ARBA" id="ARBA00015850"/>
    </source>
</evidence>
<dbReference type="RefSeq" id="WP_285669681.1">
    <property type="nucleotide sequence ID" value="NZ_BSYI01000002.1"/>
</dbReference>
<feature type="transmembrane region" description="Helical" evidence="19">
    <location>
        <begin position="145"/>
        <end position="168"/>
    </location>
</feature>
<comment type="similarity">
    <text evidence="4 19">Belongs to the CobS family.</text>
</comment>
<organism evidence="20 21">
    <name type="scientific">Paralimibaculum aggregatum</name>
    <dbReference type="NCBI Taxonomy" id="3036245"/>
    <lineage>
        <taxon>Bacteria</taxon>
        <taxon>Pseudomonadati</taxon>
        <taxon>Pseudomonadota</taxon>
        <taxon>Alphaproteobacteria</taxon>
        <taxon>Rhodobacterales</taxon>
        <taxon>Paracoccaceae</taxon>
        <taxon>Paralimibaculum</taxon>
    </lineage>
</organism>
<comment type="cofactor">
    <cofactor evidence="1 19">
        <name>Mg(2+)</name>
        <dbReference type="ChEBI" id="CHEBI:18420"/>
    </cofactor>
</comment>
<evidence type="ECO:0000256" key="9">
    <source>
        <dbReference type="ARBA" id="ARBA00022679"/>
    </source>
</evidence>
<evidence type="ECO:0000313" key="20">
    <source>
        <dbReference type="EMBL" id="GMG81058.1"/>
    </source>
</evidence>
<evidence type="ECO:0000256" key="19">
    <source>
        <dbReference type="HAMAP-Rule" id="MF_00719"/>
    </source>
</evidence>
<gene>
    <name evidence="19" type="primary">cobS</name>
    <name evidence="20" type="ORF">LNKW23_02700</name>
</gene>
<keyword evidence="10 19" id="KW-0812">Transmembrane</keyword>
<name>A0ABQ6LIQ4_9RHOB</name>
<feature type="transmembrane region" description="Helical" evidence="19">
    <location>
        <begin position="188"/>
        <end position="221"/>
    </location>
</feature>
<accession>A0ABQ6LIQ4</accession>
<comment type="subcellular location">
    <subcellularLocation>
        <location evidence="2 19">Cell membrane</location>
        <topology evidence="2 19">Multi-pass membrane protein</topology>
    </subcellularLocation>
</comment>
<feature type="transmembrane region" description="Helical" evidence="19">
    <location>
        <begin position="42"/>
        <end position="65"/>
    </location>
</feature>
<dbReference type="EC" id="2.7.8.26" evidence="5 19"/>
<dbReference type="Pfam" id="PF02654">
    <property type="entry name" value="CobS"/>
    <property type="match status" value="1"/>
</dbReference>
<evidence type="ECO:0000256" key="8">
    <source>
        <dbReference type="ARBA" id="ARBA00022573"/>
    </source>
</evidence>
<dbReference type="NCBIfam" id="TIGR00317">
    <property type="entry name" value="cobS"/>
    <property type="match status" value="1"/>
</dbReference>
<protein>
    <recommendedName>
        <fullName evidence="6 19">Adenosylcobinamide-GDP ribazoletransferase</fullName>
        <ecNumber evidence="5 19">2.7.8.26</ecNumber>
    </recommendedName>
    <alternativeName>
        <fullName evidence="16 19">Cobalamin synthase</fullName>
    </alternativeName>
    <alternativeName>
        <fullName evidence="15 19">Cobalamin-5'-phosphate synthase</fullName>
    </alternativeName>
</protein>
<comment type="catalytic activity">
    <reaction evidence="18 19">
        <text>alpha-ribazole 5'-phosphate + adenosylcob(III)inamide-GDP = adenosylcob(III)alamin 5'-phosphate + GMP + H(+)</text>
        <dbReference type="Rhea" id="RHEA:23560"/>
        <dbReference type="ChEBI" id="CHEBI:15378"/>
        <dbReference type="ChEBI" id="CHEBI:57918"/>
        <dbReference type="ChEBI" id="CHEBI:58115"/>
        <dbReference type="ChEBI" id="CHEBI:60487"/>
        <dbReference type="ChEBI" id="CHEBI:60493"/>
        <dbReference type="EC" id="2.7.8.26"/>
    </reaction>
</comment>
<comment type="catalytic activity">
    <reaction evidence="17 19">
        <text>alpha-ribazole + adenosylcob(III)inamide-GDP = adenosylcob(III)alamin + GMP + H(+)</text>
        <dbReference type="Rhea" id="RHEA:16049"/>
        <dbReference type="ChEBI" id="CHEBI:10329"/>
        <dbReference type="ChEBI" id="CHEBI:15378"/>
        <dbReference type="ChEBI" id="CHEBI:18408"/>
        <dbReference type="ChEBI" id="CHEBI:58115"/>
        <dbReference type="ChEBI" id="CHEBI:60487"/>
        <dbReference type="EC" id="2.7.8.26"/>
    </reaction>
</comment>
<evidence type="ECO:0000256" key="12">
    <source>
        <dbReference type="ARBA" id="ARBA00022989"/>
    </source>
</evidence>
<dbReference type="InterPro" id="IPR003805">
    <property type="entry name" value="CobS"/>
</dbReference>
<dbReference type="EMBL" id="BSYI01000002">
    <property type="protein sequence ID" value="GMG81058.1"/>
    <property type="molecule type" value="Genomic_DNA"/>
</dbReference>
<dbReference type="Proteomes" id="UP001239909">
    <property type="component" value="Unassembled WGS sequence"/>
</dbReference>
<keyword evidence="11 19" id="KW-0460">Magnesium</keyword>
<dbReference type="PANTHER" id="PTHR34148">
    <property type="entry name" value="ADENOSYLCOBINAMIDE-GDP RIBAZOLETRANSFERASE"/>
    <property type="match status" value="1"/>
</dbReference>
<feature type="transmembrane region" description="Helical" evidence="19">
    <location>
        <begin position="115"/>
        <end position="133"/>
    </location>
</feature>
<evidence type="ECO:0000256" key="3">
    <source>
        <dbReference type="ARBA" id="ARBA00004663"/>
    </source>
</evidence>
<evidence type="ECO:0000256" key="5">
    <source>
        <dbReference type="ARBA" id="ARBA00013200"/>
    </source>
</evidence>